<sequence>MNSNRLINAIANVAGFKTLILRSLNTKDIYSLRKAVGPVLALTDMERFRYCSLYSAIGVSTDWVLDMNKRGFAVVVMGTGLLKILRWITGSRNACRDRHTASAIHTAPVVKIMCVTMSKSTFHDEYDSRTSIRHTDVLGIPEGEECEYWLMAWGPRDTFRLSTPPLSNMVVNLDGCGMRYGLMIENEVQGTVLPIGVLDSELDRLIETRDRGTCYTGMMGTSRYRTMYMWTDMSMEKPEVGRMRWTSSVCMATLDCSCQTFVRDTARLLLSTRYDKSIYEWSTILLWEPNVSLVQVGDKVFSTAVDWSTGIFDESSHQRQRNNRHDSVHPQGQVQFRVYVLYGSTPNAGFLVEW</sequence>
<gene>
    <name evidence="1" type="ORF">sscle_11g081590</name>
</gene>
<proteinExistence type="predicted"/>
<organism evidence="1 2">
    <name type="scientific">Sclerotinia sclerotiorum (strain ATCC 18683 / 1980 / Ss-1)</name>
    <name type="common">White mold</name>
    <name type="synonym">Whetzelinia sclerotiorum</name>
    <dbReference type="NCBI Taxonomy" id="665079"/>
    <lineage>
        <taxon>Eukaryota</taxon>
        <taxon>Fungi</taxon>
        <taxon>Dikarya</taxon>
        <taxon>Ascomycota</taxon>
        <taxon>Pezizomycotina</taxon>
        <taxon>Leotiomycetes</taxon>
        <taxon>Helotiales</taxon>
        <taxon>Sclerotiniaceae</taxon>
        <taxon>Sclerotinia</taxon>
    </lineage>
</organism>
<dbReference type="AlphaFoldDB" id="A0A1D9QES6"/>
<dbReference type="Proteomes" id="UP000177798">
    <property type="component" value="Chromosome 11"/>
</dbReference>
<dbReference type="VEuPathDB" id="FungiDB:sscle_11g081590"/>
<dbReference type="EMBL" id="CP017824">
    <property type="protein sequence ID" value="APA13389.1"/>
    <property type="molecule type" value="Genomic_DNA"/>
</dbReference>
<evidence type="ECO:0000313" key="2">
    <source>
        <dbReference type="Proteomes" id="UP000177798"/>
    </source>
</evidence>
<name>A0A1D9QES6_SCLS1</name>
<protein>
    <submittedName>
        <fullName evidence="1">Uncharacterized protein</fullName>
    </submittedName>
</protein>
<dbReference type="OrthoDB" id="10480289at2759"/>
<evidence type="ECO:0000313" key="1">
    <source>
        <dbReference type="EMBL" id="APA13389.1"/>
    </source>
</evidence>
<accession>A0A1D9QES6</accession>
<reference evidence="2" key="1">
    <citation type="journal article" date="2017" name="Genome Biol. Evol.">
        <title>The complete genome sequence of the phytopathogenic fungus Sclerotinia sclerotiorum reveals insights into the genome architecture of broad host range pathogens.</title>
        <authorList>
            <person name="Derbyshire M."/>
            <person name="Denton-Giles M."/>
            <person name="Hegedus D."/>
            <person name="Seifbarghy S."/>
            <person name="Rollins J."/>
            <person name="van Kan J."/>
            <person name="Seidl M.F."/>
            <person name="Faino L."/>
            <person name="Mbengue M."/>
            <person name="Navaud O."/>
            <person name="Raffaele S."/>
            <person name="Hammond-Kosack K."/>
            <person name="Heard S."/>
            <person name="Oliver R."/>
        </authorList>
    </citation>
    <scope>NUCLEOTIDE SEQUENCE [LARGE SCALE GENOMIC DNA]</scope>
    <source>
        <strain evidence="2">ATCC 18683 / 1980 / Ss-1</strain>
    </source>
</reference>